<name>A0A370X5P1_9GAMM</name>
<dbReference type="InterPro" id="IPR037066">
    <property type="entry name" value="Plug_dom_sf"/>
</dbReference>
<dbReference type="InterPro" id="IPR012910">
    <property type="entry name" value="Plug_dom"/>
</dbReference>
<dbReference type="PANTHER" id="PTHR47234">
    <property type="match status" value="1"/>
</dbReference>
<feature type="domain" description="TonB-dependent receptor plug" evidence="13">
    <location>
        <begin position="74"/>
        <end position="190"/>
    </location>
</feature>
<evidence type="ECO:0000256" key="11">
    <source>
        <dbReference type="SAM" id="SignalP"/>
    </source>
</evidence>
<keyword evidence="3 8" id="KW-1134">Transmembrane beta strand</keyword>
<feature type="signal peptide" evidence="11">
    <location>
        <begin position="1"/>
        <end position="26"/>
    </location>
</feature>
<dbReference type="Proteomes" id="UP000254258">
    <property type="component" value="Unassembled WGS sequence"/>
</dbReference>
<keyword evidence="4 8" id="KW-0812">Transmembrane</keyword>
<evidence type="ECO:0000256" key="5">
    <source>
        <dbReference type="ARBA" id="ARBA00023077"/>
    </source>
</evidence>
<dbReference type="InterPro" id="IPR000531">
    <property type="entry name" value="Beta-barrel_TonB"/>
</dbReference>
<keyword evidence="11" id="KW-0732">Signal</keyword>
<evidence type="ECO:0000256" key="9">
    <source>
        <dbReference type="RuleBase" id="RU003357"/>
    </source>
</evidence>
<comment type="similarity">
    <text evidence="8 9">Belongs to the TonB-dependent receptor family.</text>
</comment>
<comment type="caution">
    <text evidence="14">The sequence shown here is derived from an EMBL/GenBank/DDBJ whole genome shotgun (WGS) entry which is preliminary data.</text>
</comment>
<evidence type="ECO:0000256" key="6">
    <source>
        <dbReference type="ARBA" id="ARBA00023136"/>
    </source>
</evidence>
<accession>A0A370X5P1</accession>
<gene>
    <name evidence="14" type="ORF">DWU98_05355</name>
</gene>
<dbReference type="OrthoDB" id="6276154at2"/>
<sequence>MKSTHLRRGVLASSLSLALFAPFAFAQTSTTSTSNSQTNQQSTSSSQPPANQKSAQQLQTVTVTGSMIPRTEIEGPTPVVSITGQQIKDEGFTTLWEFLDSLPQVGQQTSDPSSWGSSSVNARSVNLRNVGPGFSLLLIDGHRVVDYPQPLNKQSNFQNYNNIPTGMIDHIEVLASGASSIYGSDAVAGVINVILKKNYQGDELQVTGGGATRGGRAYGDINFFGGKSGDNWHILYNAEKSNRTALWGMDRPYQDSVSSAGYGSWSPASRMFGYQYDAQGAIALSAQNGSGQYITPPAGTCGKFTNSQLSQSHSVTTNGTQIASVTNNGYYCSQPALFQNWVLTPGSRSNNAYLAGEYDFKGTSLQAYGSVALYDTVGISNTQLPEFATGPFYDQSTGQVISQAVRQLTAQEMGTSANTHDREQNWNIQTGLRGSFDDSQFNWDLNLNSQKYTVREDYTGIDINAMTNFFQGKQLGTTTVSGNSAINGGGSTTIPIYAMNWQQWWNPITPQQYSQFAVNGENTSSSWLDQVQFRINGDLFKLPWVSEDPIGWAAVVEAAHNGFLLSPDARGDNDNFQNPFGAYLTGGGTRQRYSVGNEFRVPVLDSVTWTISGRLDKYNDASSADIARTWNTGLEWRPYDGLLIRGSYGTNFKAPDMQAIYLTGSTSPIGDYVDPLQCINAIKAGQANSTWCSQVQRPTSQYYNLTTEGSRLLLPQTGHSWTYGFVWQIPGVQGLSFSTDYWHMGVDNSIEYLDPITVLADEAGCLTGLQVNGSSALSPYTAHVQGSAYCKMVTQMVQRNAAGQIVSEESGPINEASLYVSGIDSTLDYKLHTDDYGDFRASINYTDNLSYKQRVLASDALQNTRYNNVASRITWIGDWHKGAWDVSISGLRDGGMRAPNYGSCNTLPNGIQPSMITVQSGTESVSTGVCQVNVNGTPVTVADTEYQGHTPVWITWNTAVGYNINDRASLKLTVSNIFDKVAEIPYYAGGFEFVTTGQTGSEYNGREMFLTFNYKID</sequence>
<dbReference type="Gene3D" id="2.40.170.20">
    <property type="entry name" value="TonB-dependent receptor, beta-barrel domain"/>
    <property type="match status" value="1"/>
</dbReference>
<evidence type="ECO:0000256" key="3">
    <source>
        <dbReference type="ARBA" id="ARBA00022452"/>
    </source>
</evidence>
<evidence type="ECO:0000256" key="4">
    <source>
        <dbReference type="ARBA" id="ARBA00022692"/>
    </source>
</evidence>
<dbReference type="Pfam" id="PF00593">
    <property type="entry name" value="TonB_dep_Rec_b-barrel"/>
    <property type="match status" value="1"/>
</dbReference>
<evidence type="ECO:0000256" key="10">
    <source>
        <dbReference type="SAM" id="MobiDB-lite"/>
    </source>
</evidence>
<comment type="subcellular location">
    <subcellularLocation>
        <location evidence="1 8">Cell outer membrane</location>
        <topology evidence="1 8">Multi-pass membrane protein</topology>
    </subcellularLocation>
</comment>
<keyword evidence="2 8" id="KW-0813">Transport</keyword>
<dbReference type="RefSeq" id="WP_115494456.1">
    <property type="nucleotide sequence ID" value="NZ_QRBE01000002.1"/>
</dbReference>
<dbReference type="GO" id="GO:0009279">
    <property type="term" value="C:cell outer membrane"/>
    <property type="evidence" value="ECO:0007669"/>
    <property type="project" value="UniProtKB-SubCell"/>
</dbReference>
<dbReference type="PANTHER" id="PTHR47234:SF1">
    <property type="entry name" value="TONB-DEPENDENT RECEPTOR"/>
    <property type="match status" value="1"/>
</dbReference>
<evidence type="ECO:0000256" key="1">
    <source>
        <dbReference type="ARBA" id="ARBA00004571"/>
    </source>
</evidence>
<keyword evidence="14" id="KW-0675">Receptor</keyword>
<reference evidence="14 15" key="1">
    <citation type="submission" date="2018-07" db="EMBL/GenBank/DDBJ databases">
        <title>Dyella monticola sp. nov. and Dyella psychrodurans sp. nov. isolated from monsoon evergreen broad-leaved forest soil of Dinghu Mountain, China.</title>
        <authorList>
            <person name="Gao Z."/>
            <person name="Qiu L."/>
        </authorList>
    </citation>
    <scope>NUCLEOTIDE SEQUENCE [LARGE SCALE GENOMIC DNA]</scope>
    <source>
        <strain evidence="14 15">4G-K06</strain>
    </source>
</reference>
<dbReference type="Pfam" id="PF07715">
    <property type="entry name" value="Plug"/>
    <property type="match status" value="1"/>
</dbReference>
<evidence type="ECO:0000313" key="15">
    <source>
        <dbReference type="Proteomes" id="UP000254258"/>
    </source>
</evidence>
<evidence type="ECO:0000256" key="8">
    <source>
        <dbReference type="PROSITE-ProRule" id="PRU01360"/>
    </source>
</evidence>
<dbReference type="InterPro" id="IPR036942">
    <property type="entry name" value="Beta-barrel_TonB_sf"/>
</dbReference>
<dbReference type="EMBL" id="QRBE01000002">
    <property type="protein sequence ID" value="RDS83744.1"/>
    <property type="molecule type" value="Genomic_DNA"/>
</dbReference>
<feature type="region of interest" description="Disordered" evidence="10">
    <location>
        <begin position="31"/>
        <end position="60"/>
    </location>
</feature>
<evidence type="ECO:0000313" key="14">
    <source>
        <dbReference type="EMBL" id="RDS83744.1"/>
    </source>
</evidence>
<keyword evidence="5 9" id="KW-0798">TonB box</keyword>
<feature type="chain" id="PRO_5016845975" evidence="11">
    <location>
        <begin position="27"/>
        <end position="1017"/>
    </location>
</feature>
<dbReference type="AlphaFoldDB" id="A0A370X5P1"/>
<proteinExistence type="inferred from homology"/>
<dbReference type="PROSITE" id="PS52016">
    <property type="entry name" value="TONB_DEPENDENT_REC_3"/>
    <property type="match status" value="1"/>
</dbReference>
<dbReference type="SUPFAM" id="SSF56935">
    <property type="entry name" value="Porins"/>
    <property type="match status" value="1"/>
</dbReference>
<dbReference type="Gene3D" id="2.170.130.10">
    <property type="entry name" value="TonB-dependent receptor, plug domain"/>
    <property type="match status" value="1"/>
</dbReference>
<evidence type="ECO:0000259" key="13">
    <source>
        <dbReference type="Pfam" id="PF07715"/>
    </source>
</evidence>
<keyword evidence="15" id="KW-1185">Reference proteome</keyword>
<feature type="compositionally biased region" description="Low complexity" evidence="10">
    <location>
        <begin position="31"/>
        <end position="52"/>
    </location>
</feature>
<keyword evidence="6 8" id="KW-0472">Membrane</keyword>
<evidence type="ECO:0000259" key="12">
    <source>
        <dbReference type="Pfam" id="PF00593"/>
    </source>
</evidence>
<evidence type="ECO:0000256" key="2">
    <source>
        <dbReference type="ARBA" id="ARBA00022448"/>
    </source>
</evidence>
<feature type="domain" description="TonB-dependent receptor-like beta-barrel" evidence="12">
    <location>
        <begin position="398"/>
        <end position="977"/>
    </location>
</feature>
<organism evidence="14 15">
    <name type="scientific">Dyella monticola</name>
    <dbReference type="NCBI Taxonomy" id="1927958"/>
    <lineage>
        <taxon>Bacteria</taxon>
        <taxon>Pseudomonadati</taxon>
        <taxon>Pseudomonadota</taxon>
        <taxon>Gammaproteobacteria</taxon>
        <taxon>Lysobacterales</taxon>
        <taxon>Rhodanobacteraceae</taxon>
        <taxon>Dyella</taxon>
    </lineage>
</organism>
<evidence type="ECO:0000256" key="7">
    <source>
        <dbReference type="ARBA" id="ARBA00023237"/>
    </source>
</evidence>
<protein>
    <submittedName>
        <fullName evidence="14">TonB-dependent receptor</fullName>
    </submittedName>
</protein>
<dbReference type="InterPro" id="IPR039426">
    <property type="entry name" value="TonB-dep_rcpt-like"/>
</dbReference>
<keyword evidence="7 8" id="KW-0998">Cell outer membrane</keyword>